<feature type="binding site" evidence="5 6">
    <location>
        <position position="133"/>
    </location>
    <ligand>
        <name>substrate</name>
    </ligand>
</feature>
<feature type="binding site" evidence="5 7">
    <location>
        <position position="279"/>
    </location>
    <ligand>
        <name>NAD(+)</name>
        <dbReference type="ChEBI" id="CHEBI:57540"/>
    </ligand>
</feature>
<comment type="similarity">
    <text evidence="1 5 9">Belongs to the adenosylhomocysteinase family.</text>
</comment>
<feature type="binding site" evidence="5 7">
    <location>
        <begin position="193"/>
        <end position="195"/>
    </location>
    <ligand>
        <name>NAD(+)</name>
        <dbReference type="ChEBI" id="CHEBI:57540"/>
    </ligand>
</feature>
<keyword evidence="2 5" id="KW-0554">One-carbon metabolism</keyword>
<dbReference type="InterPro" id="IPR042172">
    <property type="entry name" value="Adenosylhomocyst_ase-like_sf"/>
</dbReference>
<feature type="binding site" evidence="5 6">
    <location>
        <position position="59"/>
    </location>
    <ligand>
        <name>substrate</name>
    </ligand>
</feature>
<feature type="binding site" evidence="5 6">
    <location>
        <position position="192"/>
    </location>
    <ligand>
        <name>substrate</name>
    </ligand>
</feature>
<evidence type="ECO:0000256" key="8">
    <source>
        <dbReference type="RuleBase" id="RU000548"/>
    </source>
</evidence>
<dbReference type="InterPro" id="IPR020082">
    <property type="entry name" value="S-Ado-L-homoCys_hydrolase_CS"/>
</dbReference>
<feature type="domain" description="S-adenosyl-L-homocysteine hydrolase NAD binding" evidence="10">
    <location>
        <begin position="227"/>
        <end position="386"/>
    </location>
</feature>
<comment type="subcellular location">
    <subcellularLocation>
        <location evidence="5">Cytoplasm</location>
    </subcellularLocation>
</comment>
<dbReference type="InterPro" id="IPR036291">
    <property type="entry name" value="NAD(P)-bd_dom_sf"/>
</dbReference>
<comment type="catalytic activity">
    <reaction evidence="5 8">
        <text>S-adenosyl-L-homocysteine + H2O = L-homocysteine + adenosine</text>
        <dbReference type="Rhea" id="RHEA:21708"/>
        <dbReference type="ChEBI" id="CHEBI:15377"/>
        <dbReference type="ChEBI" id="CHEBI:16335"/>
        <dbReference type="ChEBI" id="CHEBI:57856"/>
        <dbReference type="ChEBI" id="CHEBI:58199"/>
        <dbReference type="EC" id="3.13.2.1"/>
    </reaction>
</comment>
<dbReference type="GO" id="GO:0006730">
    <property type="term" value="P:one-carbon metabolic process"/>
    <property type="evidence" value="ECO:0007669"/>
    <property type="project" value="UniProtKB-UniRule"/>
</dbReference>
<gene>
    <name evidence="5" type="primary">ahcY</name>
    <name evidence="11" type="ORF">FHR20_000940</name>
</gene>
<dbReference type="SMART" id="SM00997">
    <property type="entry name" value="AdoHcyase_NAD"/>
    <property type="match status" value="1"/>
</dbReference>
<dbReference type="Pfam" id="PF00670">
    <property type="entry name" value="AdoHcyase_NAD"/>
    <property type="match status" value="1"/>
</dbReference>
<comment type="function">
    <text evidence="5">May play a key role in the regulation of the intracellular concentration of adenosylhomocysteine.</text>
</comment>
<dbReference type="PROSITE" id="PS00739">
    <property type="entry name" value="ADOHCYASE_2"/>
    <property type="match status" value="1"/>
</dbReference>
<dbReference type="InterPro" id="IPR015878">
    <property type="entry name" value="Ado_hCys_hydrolase_NAD-bd"/>
</dbReference>
<evidence type="ECO:0000256" key="9">
    <source>
        <dbReference type="RuleBase" id="RU004166"/>
    </source>
</evidence>
<reference evidence="11 12" key="1">
    <citation type="submission" date="2020-03" db="EMBL/GenBank/DDBJ databases">
        <title>Genomic Encyclopedia of Type Strains, Phase IV (KMG-IV): sequencing the most valuable type-strain genomes for metagenomic binning, comparative biology and taxonomic classification.</title>
        <authorList>
            <person name="Goeker M."/>
        </authorList>
    </citation>
    <scope>NUCLEOTIDE SEQUENCE [LARGE SCALE GENOMIC DNA]</scope>
    <source>
        <strain evidence="11 12">DSM 4733</strain>
    </source>
</reference>
<dbReference type="FunFam" id="3.40.50.720:FF:000004">
    <property type="entry name" value="Adenosylhomocysteinase"/>
    <property type="match status" value="1"/>
</dbReference>
<feature type="binding site" evidence="5 7">
    <location>
        <position position="380"/>
    </location>
    <ligand>
        <name>NAD(+)</name>
        <dbReference type="ChEBI" id="CHEBI:57540"/>
    </ligand>
</feature>
<organism evidence="11 12">
    <name type="scientific">Sphingomonas leidyi</name>
    <dbReference type="NCBI Taxonomy" id="68569"/>
    <lineage>
        <taxon>Bacteria</taxon>
        <taxon>Pseudomonadati</taxon>
        <taxon>Pseudomonadota</taxon>
        <taxon>Alphaproteobacteria</taxon>
        <taxon>Sphingomonadales</taxon>
        <taxon>Sphingomonadaceae</taxon>
        <taxon>Sphingomonas</taxon>
    </lineage>
</organism>
<sequence length="466" mass="50716">MATVLDKDYVVKDITLADFGRAEINIAETEMPGLMALRAEFGASQPLKGARITGSLHMTIQTAVLIETLTALGAQVRWATCNIFSTQDHAAAAIAATGVPVFAVKGESLAEYWDYVGSIFDWGDETCNMILDDGGDATMFALWGAKLEAGQSFGEPENDEEVEMQRAVKEFIKRKPGYLTETVKNIKGVSEETTTGVHRLYHIAKKGELPFPAINVNDSVTKSKFDNLYGCKESLVDAIRRGTDVMLAGKVATVAGFGDVGKGSAASLRNGGARVLVTEIDPICALQAAMEGYEVVTMEEAVTRSDIFVTATGNADVITAEHMAGMKNMAIVCNIGHFDSEIQISGLSNYKWTEVKPQVDLVEFPDGKQIIILSKGRLVNLGNATGHPSFVMSSSFTNQTLAQIELWTKSDTYKNDVYVLPKHLDEKVAELHLEKLGVKLTKLSKKQADYIGVPVEGPFKPDHYRY</sequence>
<dbReference type="GO" id="GO:0004013">
    <property type="term" value="F:adenosylhomocysteinase activity"/>
    <property type="evidence" value="ECO:0007669"/>
    <property type="project" value="UniProtKB-UniRule"/>
</dbReference>
<dbReference type="SMART" id="SM00996">
    <property type="entry name" value="AdoHcyase"/>
    <property type="match status" value="1"/>
</dbReference>
<comment type="pathway">
    <text evidence="5 8">Amino-acid biosynthesis; L-homocysteine biosynthesis; L-homocysteine from S-adenosyl-L-homocysteine: step 1/1.</text>
</comment>
<dbReference type="AlphaFoldDB" id="A0A7X5UXB8"/>
<dbReference type="PIRSF" id="PIRSF001109">
    <property type="entry name" value="Ad_hcy_hydrolase"/>
    <property type="match status" value="1"/>
</dbReference>
<dbReference type="Gene3D" id="3.40.50.1480">
    <property type="entry name" value="Adenosylhomocysteinase-like"/>
    <property type="match status" value="1"/>
</dbReference>
<evidence type="ECO:0000256" key="1">
    <source>
        <dbReference type="ARBA" id="ARBA00007122"/>
    </source>
</evidence>
<feature type="binding site" evidence="5 6">
    <location>
        <position position="222"/>
    </location>
    <ligand>
        <name>substrate</name>
    </ligand>
</feature>
<proteinExistence type="inferred from homology"/>
<dbReference type="EMBL" id="JAASQV010000001">
    <property type="protein sequence ID" value="NIJ64009.1"/>
    <property type="molecule type" value="Genomic_DNA"/>
</dbReference>
<evidence type="ECO:0000256" key="2">
    <source>
        <dbReference type="ARBA" id="ARBA00022563"/>
    </source>
</evidence>
<evidence type="ECO:0000256" key="6">
    <source>
        <dbReference type="PIRSR" id="PIRSR001109-1"/>
    </source>
</evidence>
<keyword evidence="12" id="KW-1185">Reference proteome</keyword>
<evidence type="ECO:0000256" key="3">
    <source>
        <dbReference type="ARBA" id="ARBA00022801"/>
    </source>
</evidence>
<keyword evidence="4 5" id="KW-0520">NAD</keyword>
<dbReference type="NCBIfam" id="NF004005">
    <property type="entry name" value="PRK05476.2-3"/>
    <property type="match status" value="1"/>
</dbReference>
<evidence type="ECO:0000313" key="12">
    <source>
        <dbReference type="Proteomes" id="UP000564677"/>
    </source>
</evidence>
<evidence type="ECO:0000256" key="5">
    <source>
        <dbReference type="HAMAP-Rule" id="MF_00563"/>
    </source>
</evidence>
<evidence type="ECO:0000313" key="11">
    <source>
        <dbReference type="EMBL" id="NIJ64009.1"/>
    </source>
</evidence>
<dbReference type="GO" id="GO:0071269">
    <property type="term" value="P:L-homocysteine biosynthetic process"/>
    <property type="evidence" value="ECO:0007669"/>
    <property type="project" value="UniProtKB-UniRule"/>
</dbReference>
<keyword evidence="3 5" id="KW-0378">Hydrolase</keyword>
<dbReference type="Pfam" id="PF05221">
    <property type="entry name" value="AdoHcyase"/>
    <property type="match status" value="1"/>
</dbReference>
<dbReference type="HAMAP" id="MF_00563">
    <property type="entry name" value="AdoHcyase"/>
    <property type="match status" value="1"/>
</dbReference>
<accession>A0A7X5UXB8</accession>
<dbReference type="UniPathway" id="UPA00314">
    <property type="reaction ID" value="UER00076"/>
</dbReference>
<dbReference type="GO" id="GO:0005829">
    <property type="term" value="C:cytosol"/>
    <property type="evidence" value="ECO:0007669"/>
    <property type="project" value="TreeGrafter"/>
</dbReference>
<dbReference type="GO" id="GO:0033353">
    <property type="term" value="P:S-adenosylmethionine cycle"/>
    <property type="evidence" value="ECO:0007669"/>
    <property type="project" value="TreeGrafter"/>
</dbReference>
<dbReference type="SUPFAM" id="SSF51735">
    <property type="entry name" value="NAD(P)-binding Rossmann-fold domains"/>
    <property type="match status" value="1"/>
</dbReference>
<feature type="binding site" evidence="5 6">
    <location>
        <position position="226"/>
    </location>
    <ligand>
        <name>substrate</name>
    </ligand>
</feature>
<evidence type="ECO:0000259" key="10">
    <source>
        <dbReference type="SMART" id="SM00997"/>
    </source>
</evidence>
<dbReference type="EC" id="3.13.2.1" evidence="5"/>
<comment type="cofactor">
    <cofactor evidence="5 7 8">
        <name>NAD(+)</name>
        <dbReference type="ChEBI" id="CHEBI:57540"/>
    </cofactor>
    <text evidence="5 7 8">Binds 1 NAD(+) per subunit.</text>
</comment>
<dbReference type="Gene3D" id="3.40.50.720">
    <property type="entry name" value="NAD(P)-binding Rossmann-like Domain"/>
    <property type="match status" value="1"/>
</dbReference>
<keyword evidence="5" id="KW-0963">Cytoplasm</keyword>
<evidence type="ECO:0000256" key="4">
    <source>
        <dbReference type="ARBA" id="ARBA00023027"/>
    </source>
</evidence>
<feature type="binding site" evidence="7">
    <location>
        <position position="387"/>
    </location>
    <ligand>
        <name>NAD(+)</name>
        <dbReference type="ChEBI" id="CHEBI:57540"/>
    </ligand>
</feature>
<dbReference type="Proteomes" id="UP000564677">
    <property type="component" value="Unassembled WGS sequence"/>
</dbReference>
<dbReference type="InterPro" id="IPR000043">
    <property type="entry name" value="Adenosylhomocysteinase-like"/>
</dbReference>
<dbReference type="CDD" id="cd00401">
    <property type="entry name" value="SAHH"/>
    <property type="match status" value="1"/>
</dbReference>
<feature type="binding site" evidence="5">
    <location>
        <begin position="256"/>
        <end position="261"/>
    </location>
    <ligand>
        <name>NAD(+)</name>
        <dbReference type="ChEBI" id="CHEBI:57540"/>
    </ligand>
</feature>
<dbReference type="NCBIfam" id="TIGR00936">
    <property type="entry name" value="ahcY"/>
    <property type="match status" value="1"/>
</dbReference>
<dbReference type="RefSeq" id="WP_167298425.1">
    <property type="nucleotide sequence ID" value="NZ_CP170557.1"/>
</dbReference>
<comment type="caution">
    <text evidence="11">The sequence shown here is derived from an EMBL/GenBank/DDBJ whole genome shotgun (WGS) entry which is preliminary data.</text>
</comment>
<feature type="binding site" evidence="5 7">
    <location>
        <begin position="335"/>
        <end position="337"/>
    </location>
    <ligand>
        <name>NAD(+)</name>
        <dbReference type="ChEBI" id="CHEBI:57540"/>
    </ligand>
</feature>
<protein>
    <recommendedName>
        <fullName evidence="5">Adenosylhomocysteinase</fullName>
        <ecNumber evidence="5">3.13.2.1</ecNumber>
    </recommendedName>
    <alternativeName>
        <fullName evidence="5">S-adenosyl-L-homocysteine hydrolase</fullName>
        <shortName evidence="5">AdoHcyase</shortName>
    </alternativeName>
</protein>
<name>A0A7X5UXB8_9SPHN</name>
<dbReference type="PANTHER" id="PTHR23420:SF0">
    <property type="entry name" value="ADENOSYLHOMOCYSTEINASE"/>
    <property type="match status" value="1"/>
</dbReference>
<dbReference type="PANTHER" id="PTHR23420">
    <property type="entry name" value="ADENOSYLHOMOCYSTEINASE"/>
    <property type="match status" value="1"/>
</dbReference>
<feature type="binding site" evidence="7">
    <location>
        <begin position="258"/>
        <end position="263"/>
    </location>
    <ligand>
        <name>NAD(+)</name>
        <dbReference type="ChEBI" id="CHEBI:57540"/>
    </ligand>
</feature>
<dbReference type="SUPFAM" id="SSF52283">
    <property type="entry name" value="Formate/glycerate dehydrogenase catalytic domain-like"/>
    <property type="match status" value="1"/>
</dbReference>
<feature type="binding site" evidence="5">
    <location>
        <position position="227"/>
    </location>
    <ligand>
        <name>NAD(+)</name>
        <dbReference type="ChEBI" id="CHEBI:57540"/>
    </ligand>
</feature>
<evidence type="ECO:0000256" key="7">
    <source>
        <dbReference type="PIRSR" id="PIRSR001109-2"/>
    </source>
</evidence>
<feature type="binding site" evidence="5">
    <location>
        <position position="314"/>
    </location>
    <ligand>
        <name>NAD(+)</name>
        <dbReference type="ChEBI" id="CHEBI:57540"/>
    </ligand>
</feature>